<name>A0AAN8ENW4_9EURO</name>
<feature type="region of interest" description="Disordered" evidence="3">
    <location>
        <begin position="594"/>
        <end position="631"/>
    </location>
</feature>
<dbReference type="PANTHER" id="PTHR45916:SF1">
    <property type="entry name" value="STRUCTURAL MAINTENANCE OF CHROMOSOMES PROTEIN 5"/>
    <property type="match status" value="1"/>
</dbReference>
<evidence type="ECO:0000256" key="3">
    <source>
        <dbReference type="SAM" id="MobiDB-lite"/>
    </source>
</evidence>
<protein>
    <submittedName>
        <fullName evidence="4">Uncharacterized protein</fullName>
    </submittedName>
</protein>
<feature type="compositionally biased region" description="Low complexity" evidence="3">
    <location>
        <begin position="608"/>
        <end position="620"/>
    </location>
</feature>
<feature type="coiled-coil region" evidence="2">
    <location>
        <begin position="297"/>
        <end position="576"/>
    </location>
</feature>
<feature type="compositionally biased region" description="Polar residues" evidence="3">
    <location>
        <begin position="34"/>
        <end position="43"/>
    </location>
</feature>
<dbReference type="EMBL" id="JAKLMC020000006">
    <property type="protein sequence ID" value="KAK5955568.1"/>
    <property type="molecule type" value="Genomic_DNA"/>
</dbReference>
<dbReference type="SUPFAM" id="SSF57997">
    <property type="entry name" value="Tropomyosin"/>
    <property type="match status" value="1"/>
</dbReference>
<dbReference type="GO" id="GO:0000724">
    <property type="term" value="P:double-strand break repair via homologous recombination"/>
    <property type="evidence" value="ECO:0007669"/>
    <property type="project" value="TreeGrafter"/>
</dbReference>
<feature type="compositionally biased region" description="Low complexity" evidence="3">
    <location>
        <begin position="70"/>
        <end position="79"/>
    </location>
</feature>
<reference evidence="4 5" key="1">
    <citation type="submission" date="2022-12" db="EMBL/GenBank/DDBJ databases">
        <title>Genomic features and morphological characterization of a novel Knufia sp. strain isolated from spacecraft assembly facility.</title>
        <authorList>
            <person name="Teixeira M."/>
            <person name="Chander A.M."/>
            <person name="Stajich J.E."/>
            <person name="Venkateswaran K."/>
        </authorList>
    </citation>
    <scope>NUCLEOTIDE SEQUENCE [LARGE SCALE GENOMIC DNA]</scope>
    <source>
        <strain evidence="4 5">FJI-L2-BK-P2</strain>
    </source>
</reference>
<dbReference type="GO" id="GO:0005634">
    <property type="term" value="C:nucleus"/>
    <property type="evidence" value="ECO:0007669"/>
    <property type="project" value="TreeGrafter"/>
</dbReference>
<dbReference type="GO" id="GO:0030915">
    <property type="term" value="C:Smc5-Smc6 complex"/>
    <property type="evidence" value="ECO:0007669"/>
    <property type="project" value="TreeGrafter"/>
</dbReference>
<proteinExistence type="predicted"/>
<evidence type="ECO:0000313" key="4">
    <source>
        <dbReference type="EMBL" id="KAK5955568.1"/>
    </source>
</evidence>
<dbReference type="PANTHER" id="PTHR45916">
    <property type="entry name" value="STRUCTURAL MAINTENANCE OF CHROMOSOMES PROTEIN 5"/>
    <property type="match status" value="1"/>
</dbReference>
<feature type="region of interest" description="Disordered" evidence="3">
    <location>
        <begin position="33"/>
        <end position="81"/>
    </location>
</feature>
<gene>
    <name evidence="4" type="ORF">OHC33_003209</name>
</gene>
<feature type="compositionally biased region" description="Basic residues" evidence="3">
    <location>
        <begin position="57"/>
        <end position="69"/>
    </location>
</feature>
<dbReference type="GO" id="GO:0003697">
    <property type="term" value="F:single-stranded DNA binding"/>
    <property type="evidence" value="ECO:0007669"/>
    <property type="project" value="TreeGrafter"/>
</dbReference>
<keyword evidence="1 2" id="KW-0175">Coiled coil</keyword>
<accession>A0AAN8ENW4</accession>
<dbReference type="Proteomes" id="UP001316803">
    <property type="component" value="Unassembled WGS sequence"/>
</dbReference>
<sequence length="631" mass="74283">METSHVDTYNNPIAPEKLAIMKLNLHEHERSFFSEPTTPTGQKSFDFANGMSSSRSQAKHSRQISRSARRSSSFMSSHRNQMSMELTSQAEGKFFALMELMSNASREASSLKEVWSRIISERESFAREREELLEQITEVSEELEVQSTQQNKHGHEAAERKRQVEKLLIELSTAIASVSAEKKKVVDRDNELERTRNELHEIRETSTRSHTDHQRIRSELDAIQMMLKTAEADRDTAREEADRHQNELHRINRERTEVSSRLTDMTSKYETSRKEVLSITDRLKMYDMEREENYLEFDRLKDDARKARARAEESSKDLLEVTEKHDRLQREVNKLRESVRVAEDERDERSHTLEHLRRELKTMTVNRDEADERCSDITLKYDHIKRELLSIKEKLRDVELEKNDAQESVERTREQHRLVIVERDELRDEATTAQRKADDNRRQVINLAESLRKAELALSEVRAESYNYTERIKVLDRERDEGRDRHGHLNNEINDLKEKIVVFQAEIRTITDARDRLRGELEKTRQEYEEITETVTTYNDDSKELEFEIESLRTMLREAREQKERAISARNTADRERDDYIAKYEEKCREMERFEESAASHYHRSSEGRTSSSRVVSSRSNATTVNHSSSG</sequence>
<dbReference type="AlphaFoldDB" id="A0AAN8ENW4"/>
<comment type="caution">
    <text evidence="4">The sequence shown here is derived from an EMBL/GenBank/DDBJ whole genome shotgun (WGS) entry which is preliminary data.</text>
</comment>
<evidence type="ECO:0000313" key="5">
    <source>
        <dbReference type="Proteomes" id="UP001316803"/>
    </source>
</evidence>
<feature type="coiled-coil region" evidence="2">
    <location>
        <begin position="122"/>
        <end position="149"/>
    </location>
</feature>
<dbReference type="Gene3D" id="1.10.287.1490">
    <property type="match status" value="1"/>
</dbReference>
<evidence type="ECO:0000256" key="2">
    <source>
        <dbReference type="SAM" id="Coils"/>
    </source>
</evidence>
<organism evidence="4 5">
    <name type="scientific">Knufia fluminis</name>
    <dbReference type="NCBI Taxonomy" id="191047"/>
    <lineage>
        <taxon>Eukaryota</taxon>
        <taxon>Fungi</taxon>
        <taxon>Dikarya</taxon>
        <taxon>Ascomycota</taxon>
        <taxon>Pezizomycotina</taxon>
        <taxon>Eurotiomycetes</taxon>
        <taxon>Chaetothyriomycetidae</taxon>
        <taxon>Chaetothyriales</taxon>
        <taxon>Trichomeriaceae</taxon>
        <taxon>Knufia</taxon>
    </lineage>
</organism>
<evidence type="ECO:0000256" key="1">
    <source>
        <dbReference type="ARBA" id="ARBA00023054"/>
    </source>
</evidence>
<feature type="compositionally biased region" description="Polar residues" evidence="3">
    <location>
        <begin position="621"/>
        <end position="631"/>
    </location>
</feature>
<feature type="coiled-coil region" evidence="2">
    <location>
        <begin position="185"/>
        <end position="261"/>
    </location>
</feature>
<keyword evidence="5" id="KW-1185">Reference proteome</keyword>